<dbReference type="InterPro" id="IPR037069">
    <property type="entry name" value="AcylCoA_DH/ox_N_sf"/>
</dbReference>
<dbReference type="EMBL" id="LDTZ01000014">
    <property type="protein sequence ID" value="KNA92839.1"/>
    <property type="molecule type" value="Genomic_DNA"/>
</dbReference>
<accession>A0ABR5IGG5</accession>
<comment type="similarity">
    <text evidence="2">Belongs to the acyl-CoA dehydrogenase family.</text>
</comment>
<dbReference type="InterPro" id="IPR046373">
    <property type="entry name" value="Acyl-CoA_Oxase/DH_mid-dom_sf"/>
</dbReference>
<dbReference type="SUPFAM" id="SSF56645">
    <property type="entry name" value="Acyl-CoA dehydrogenase NM domain-like"/>
    <property type="match status" value="1"/>
</dbReference>
<dbReference type="InterPro" id="IPR009075">
    <property type="entry name" value="AcylCo_DH/oxidase_C"/>
</dbReference>
<evidence type="ECO:0000256" key="4">
    <source>
        <dbReference type="ARBA" id="ARBA00022827"/>
    </source>
</evidence>
<reference evidence="9 10" key="1">
    <citation type="submission" date="2015-05" db="EMBL/GenBank/DDBJ databases">
        <title>Draft genome sequence of the bacterium Gordonia jacobaea a new member of the Gordonia genus.</title>
        <authorList>
            <person name="Jimenez-Galisteo G."/>
            <person name="Dominguez A."/>
            <person name="Munoz E."/>
            <person name="Vinas M."/>
        </authorList>
    </citation>
    <scope>NUCLEOTIDE SEQUENCE [LARGE SCALE GENOMIC DNA]</scope>
    <source>
        <strain evidence="10">mv1</strain>
    </source>
</reference>
<dbReference type="Pfam" id="PF02771">
    <property type="entry name" value="Acyl-CoA_dh_N"/>
    <property type="match status" value="1"/>
</dbReference>
<evidence type="ECO:0000256" key="3">
    <source>
        <dbReference type="ARBA" id="ARBA00022630"/>
    </source>
</evidence>
<keyword evidence="4" id="KW-0274">FAD</keyword>
<feature type="compositionally biased region" description="Low complexity" evidence="6">
    <location>
        <begin position="1"/>
        <end position="15"/>
    </location>
</feature>
<dbReference type="Pfam" id="PF00441">
    <property type="entry name" value="Acyl-CoA_dh_1"/>
    <property type="match status" value="1"/>
</dbReference>
<keyword evidence="3" id="KW-0285">Flavoprotein</keyword>
<dbReference type="Gene3D" id="1.20.140.10">
    <property type="entry name" value="Butyryl-CoA Dehydrogenase, subunit A, domain 3"/>
    <property type="match status" value="1"/>
</dbReference>
<feature type="domain" description="Acyl-CoA dehydrogenase/oxidase N-terminal" evidence="8">
    <location>
        <begin position="16"/>
        <end position="128"/>
    </location>
</feature>
<organism evidence="9 10">
    <name type="scientific">Gordonia jacobaea</name>
    <dbReference type="NCBI Taxonomy" id="122202"/>
    <lineage>
        <taxon>Bacteria</taxon>
        <taxon>Bacillati</taxon>
        <taxon>Actinomycetota</taxon>
        <taxon>Actinomycetes</taxon>
        <taxon>Mycobacteriales</taxon>
        <taxon>Gordoniaceae</taxon>
        <taxon>Gordonia</taxon>
    </lineage>
</organism>
<comment type="cofactor">
    <cofactor evidence="1">
        <name>FAD</name>
        <dbReference type="ChEBI" id="CHEBI:57692"/>
    </cofactor>
</comment>
<proteinExistence type="inferred from homology"/>
<dbReference type="Gene3D" id="1.10.540.10">
    <property type="entry name" value="Acyl-CoA dehydrogenase/oxidase, N-terminal domain"/>
    <property type="match status" value="1"/>
</dbReference>
<evidence type="ECO:0000259" key="8">
    <source>
        <dbReference type="Pfam" id="PF02771"/>
    </source>
</evidence>
<evidence type="ECO:0000256" key="6">
    <source>
        <dbReference type="SAM" id="MobiDB-lite"/>
    </source>
</evidence>
<evidence type="ECO:0000313" key="9">
    <source>
        <dbReference type="EMBL" id="KNA92839.1"/>
    </source>
</evidence>
<dbReference type="RefSeq" id="WP_049698042.1">
    <property type="nucleotide sequence ID" value="NZ_JAQDQF010000002.1"/>
</dbReference>
<dbReference type="InterPro" id="IPR013786">
    <property type="entry name" value="AcylCoA_DH/ox_N"/>
</dbReference>
<dbReference type="InterPro" id="IPR036250">
    <property type="entry name" value="AcylCo_DH-like_C"/>
</dbReference>
<dbReference type="PANTHER" id="PTHR43884:SF20">
    <property type="entry name" value="ACYL-COA DEHYDROGENASE FADE28"/>
    <property type="match status" value="1"/>
</dbReference>
<evidence type="ECO:0000256" key="2">
    <source>
        <dbReference type="ARBA" id="ARBA00009347"/>
    </source>
</evidence>
<dbReference type="PANTHER" id="PTHR43884">
    <property type="entry name" value="ACYL-COA DEHYDROGENASE"/>
    <property type="match status" value="1"/>
</dbReference>
<feature type="region of interest" description="Disordered" evidence="6">
    <location>
        <begin position="1"/>
        <end position="20"/>
    </location>
</feature>
<evidence type="ECO:0000256" key="1">
    <source>
        <dbReference type="ARBA" id="ARBA00001974"/>
    </source>
</evidence>
<keyword evidence="10" id="KW-1185">Reference proteome</keyword>
<dbReference type="Proteomes" id="UP000037247">
    <property type="component" value="Unassembled WGS sequence"/>
</dbReference>
<keyword evidence="5" id="KW-0560">Oxidoreductase</keyword>
<evidence type="ECO:0000313" key="10">
    <source>
        <dbReference type="Proteomes" id="UP000037247"/>
    </source>
</evidence>
<dbReference type="Gene3D" id="2.40.110.10">
    <property type="entry name" value="Butyryl-CoA Dehydrogenase, subunit A, domain 2"/>
    <property type="match status" value="1"/>
</dbReference>
<sequence length="370" mass="38417">MSTTTHNTATHSTVSTEDRDALRQSVADLLAKRSDSTAVRAAMRTPRRFDSDLWRTLCDEIGVAALAVPEEFGGAGASFVETATVLEELGATLSPVPVFSTALASGALLLSGDTDACARLLPDIASGERIASLCWAGATGWDIPGVSSEAGLLTGTAEFVIDGESADLLLVLAGTPSGITLHVVDADADGIEVTALPTVDPTRPLARITFDDTAATAVTAAGNVVSRLRTLAWALLAAEQVGGADRALRLAVEHASSRTQFGRIIGSFQALKHRMADMYTLVESSRSLARAAIETVVADDPNAADLAASAHVYCSEAFATVAGEAIQIHGGIGITAEHDIGLYFKRAHGSAQLFGQPHDIVAEMVDALRG</sequence>
<feature type="domain" description="Acyl-CoA dehydrogenase/oxidase C-terminal" evidence="7">
    <location>
        <begin position="235"/>
        <end position="349"/>
    </location>
</feature>
<gene>
    <name evidence="9" type="ORF">ABW18_04165</name>
</gene>
<protein>
    <submittedName>
        <fullName evidence="9">Acyl-CoA dehydrogenase</fullName>
    </submittedName>
</protein>
<dbReference type="SUPFAM" id="SSF47203">
    <property type="entry name" value="Acyl-CoA dehydrogenase C-terminal domain-like"/>
    <property type="match status" value="1"/>
</dbReference>
<evidence type="ECO:0000256" key="5">
    <source>
        <dbReference type="ARBA" id="ARBA00023002"/>
    </source>
</evidence>
<comment type="caution">
    <text evidence="9">The sequence shown here is derived from an EMBL/GenBank/DDBJ whole genome shotgun (WGS) entry which is preliminary data.</text>
</comment>
<name>A0ABR5IGG5_9ACTN</name>
<dbReference type="InterPro" id="IPR009100">
    <property type="entry name" value="AcylCoA_DH/oxidase_NM_dom_sf"/>
</dbReference>
<evidence type="ECO:0000259" key="7">
    <source>
        <dbReference type="Pfam" id="PF00441"/>
    </source>
</evidence>